<dbReference type="AlphaFoldDB" id="A0A9D1V629"/>
<organism evidence="1 2">
    <name type="scientific">Candidatus Borkfalkia faecipullorum</name>
    <dbReference type="NCBI Taxonomy" id="2838510"/>
    <lineage>
        <taxon>Bacteria</taxon>
        <taxon>Bacillati</taxon>
        <taxon>Bacillota</taxon>
        <taxon>Clostridia</taxon>
        <taxon>Christensenellales</taxon>
        <taxon>Christensenellaceae</taxon>
        <taxon>Candidatus Borkfalkia</taxon>
    </lineage>
</organism>
<dbReference type="EMBL" id="DXFX01000003">
    <property type="protein sequence ID" value="HIX06877.1"/>
    <property type="molecule type" value="Genomic_DNA"/>
</dbReference>
<protein>
    <submittedName>
        <fullName evidence="1">Uncharacterized protein</fullName>
    </submittedName>
</protein>
<evidence type="ECO:0000313" key="2">
    <source>
        <dbReference type="Proteomes" id="UP000824204"/>
    </source>
</evidence>
<sequence length="132" mass="15082">MTEIQTQVKKACAVRIYKEGKEREYPAGTKQFEDVLAAWDEMTKQALPMPAFGVSLDALTREERKKGTWAEFLFTEEQGEELPFERLLVQCEPQFCGFNLIRYTQGGYNGRCYYLDLNGGDMSALCECLANL</sequence>
<evidence type="ECO:0000313" key="1">
    <source>
        <dbReference type="EMBL" id="HIX06877.1"/>
    </source>
</evidence>
<gene>
    <name evidence="1" type="ORF">H9741_00210</name>
</gene>
<reference evidence="1" key="2">
    <citation type="submission" date="2021-04" db="EMBL/GenBank/DDBJ databases">
        <authorList>
            <person name="Gilroy R."/>
        </authorList>
    </citation>
    <scope>NUCLEOTIDE SEQUENCE</scope>
    <source>
        <strain evidence="1">811</strain>
    </source>
</reference>
<proteinExistence type="predicted"/>
<reference evidence="1" key="1">
    <citation type="journal article" date="2021" name="PeerJ">
        <title>Extensive microbial diversity within the chicken gut microbiome revealed by metagenomics and culture.</title>
        <authorList>
            <person name="Gilroy R."/>
            <person name="Ravi A."/>
            <person name="Getino M."/>
            <person name="Pursley I."/>
            <person name="Horton D.L."/>
            <person name="Alikhan N.F."/>
            <person name="Baker D."/>
            <person name="Gharbi K."/>
            <person name="Hall N."/>
            <person name="Watson M."/>
            <person name="Adriaenssens E.M."/>
            <person name="Foster-Nyarko E."/>
            <person name="Jarju S."/>
            <person name="Secka A."/>
            <person name="Antonio M."/>
            <person name="Oren A."/>
            <person name="Chaudhuri R.R."/>
            <person name="La Ragione R."/>
            <person name="Hildebrand F."/>
            <person name="Pallen M.J."/>
        </authorList>
    </citation>
    <scope>NUCLEOTIDE SEQUENCE</scope>
    <source>
        <strain evidence="1">811</strain>
    </source>
</reference>
<dbReference type="Proteomes" id="UP000824204">
    <property type="component" value="Unassembled WGS sequence"/>
</dbReference>
<comment type="caution">
    <text evidence="1">The sequence shown here is derived from an EMBL/GenBank/DDBJ whole genome shotgun (WGS) entry which is preliminary data.</text>
</comment>
<accession>A0A9D1V629</accession>
<name>A0A9D1V629_9FIRM</name>